<accession>A0ABQ9XPE2</accession>
<proteinExistence type="predicted"/>
<organism evidence="2 3">
    <name type="scientific">Blattamonas nauphoetae</name>
    <dbReference type="NCBI Taxonomy" id="2049346"/>
    <lineage>
        <taxon>Eukaryota</taxon>
        <taxon>Metamonada</taxon>
        <taxon>Preaxostyla</taxon>
        <taxon>Oxymonadida</taxon>
        <taxon>Blattamonas</taxon>
    </lineage>
</organism>
<reference evidence="2 3" key="1">
    <citation type="journal article" date="2022" name="bioRxiv">
        <title>Genomics of Preaxostyla Flagellates Illuminates Evolutionary Transitions and the Path Towards Mitochondrial Loss.</title>
        <authorList>
            <person name="Novak L.V.F."/>
            <person name="Treitli S.C."/>
            <person name="Pyrih J."/>
            <person name="Halakuc P."/>
            <person name="Pipaliya S.V."/>
            <person name="Vacek V."/>
            <person name="Brzon O."/>
            <person name="Soukal P."/>
            <person name="Eme L."/>
            <person name="Dacks J.B."/>
            <person name="Karnkowska A."/>
            <person name="Elias M."/>
            <person name="Hampl V."/>
        </authorList>
    </citation>
    <scope>NUCLEOTIDE SEQUENCE [LARGE SCALE GENOMIC DNA]</scope>
    <source>
        <strain evidence="2">NAU3</strain>
        <tissue evidence="2">Gut</tissue>
    </source>
</reference>
<comment type="caution">
    <text evidence="2">The sequence shown here is derived from an EMBL/GenBank/DDBJ whole genome shotgun (WGS) entry which is preliminary data.</text>
</comment>
<keyword evidence="3" id="KW-1185">Reference proteome</keyword>
<feature type="region of interest" description="Disordered" evidence="1">
    <location>
        <begin position="644"/>
        <end position="664"/>
    </location>
</feature>
<evidence type="ECO:0000313" key="2">
    <source>
        <dbReference type="EMBL" id="KAK2953375.1"/>
    </source>
</evidence>
<evidence type="ECO:0000313" key="3">
    <source>
        <dbReference type="Proteomes" id="UP001281761"/>
    </source>
</evidence>
<dbReference type="EMBL" id="JARBJD010000092">
    <property type="protein sequence ID" value="KAK2953375.1"/>
    <property type="molecule type" value="Genomic_DNA"/>
</dbReference>
<protein>
    <submittedName>
        <fullName evidence="2">Uncharacterized protein</fullName>
    </submittedName>
</protein>
<sequence length="1001" mass="110833">MSPTHCHILQLYVIFDHPHSNHSILGLSSSSANPNLIDSFIKRIAISPSLSNTLFRHDRNLSLITTLSQSSSPLFAKLKEPLLDPTFPLHSLLSTRSFTNSVSSFIRMASTNPAFFRRIVETLVSPILNIALLAAVMTVRVVSEDPSEPRCLNFGRATSNLVVLLKTIAYLKLDLAQNSDEFNSLPPSLLSLIILSAASTNDELSTVAVSVFSIQLGLFTPHTEALLFATPLAFPLSDAFTPRHPHVSEDLDHMKCPSQSICAEVGRCILSQPHSDVFSAPNFIDFAIKLQIRFAGCLVNALHSTTTLPHSFTFFAPELCELSQQTSVWNDTSRPSALTALTRLAGTEISFAYRVNPSQLKLNEADDERRDTIFVHLFPFFRAESQTRFLSSFNTFHRSKENQIHKSLDRVVECLVEMATVKSYNTPIALLTEMKQVARFLCFINPETHSVDRSPKHTSSLERSIVEKLNTAECEERWTLLTQLAIVSRDDPDLTNELVKAENDAQALLVLSVPSIRSTLRPRFHLDKNPAAFDRLVELACRLDNHPLVATALAHIADTFEELTLPPLAVRLYQIQPQPELCELVYRILPAIARLRRDGVDDGCVVGKDEMTSLIVVSLTTDLTPLRSILLVLQQIEERTRNTPTPFSLSTVTPRPSADSHSTKVPHQAVQVLNEVLVFDIAKEAAETVCLVLKERRTSFSRTRTHNDSISINETLCIPTSTFLPLAPLFAQILKTVVPLTTDRTEIRSKQNDLSRLLNVLFSLFKSLIHSATPSSLSTPPLSSLLSILSIALVRLDRIPSSVNLQDIFCTLFEPIVDGSNPQMRKIVDALCEEGMEDRSDLAVDSFSFLFLNEWKGAHAQRPVIRVPLNPFIQRGPPMAGINGPRGAIPRPVIHPPNIPPPLLIPPQPLIPPRGVDGRPLLLPLNHPPPPHIPPLGVFRHPFGDCGGQSFPRPPVGMFPRPRFDGDDDDVFPFGPGNAQPPVRPGIDAQPAPTDLDQTTP</sequence>
<gene>
    <name evidence="2" type="ORF">BLNAU_11660</name>
</gene>
<dbReference type="Proteomes" id="UP001281761">
    <property type="component" value="Unassembled WGS sequence"/>
</dbReference>
<evidence type="ECO:0000256" key="1">
    <source>
        <dbReference type="SAM" id="MobiDB-lite"/>
    </source>
</evidence>
<name>A0ABQ9XPE2_9EUKA</name>
<feature type="region of interest" description="Disordered" evidence="1">
    <location>
        <begin position="960"/>
        <end position="1001"/>
    </location>
</feature>